<dbReference type="InterPro" id="IPR030678">
    <property type="entry name" value="Peptide/Ni-bd"/>
</dbReference>
<dbReference type="PANTHER" id="PTHR30290:SF9">
    <property type="entry name" value="OLIGOPEPTIDE-BINDING PROTEIN APPA"/>
    <property type="match status" value="1"/>
</dbReference>
<dbReference type="PIRSF" id="PIRSF002741">
    <property type="entry name" value="MppA"/>
    <property type="match status" value="1"/>
</dbReference>
<sequence length="605" mass="69222">MKRKRLGYSTVAALSAGLVLAACGDVNDENFENDNAGNNDVNNEADNNDNEDEENDDADEGEAQEGGNATVAMYSTPEHQFNPIYYTSSYDNNIIEFAYESLFAQDEELEFYNELAEDWEMNDDQTEMTVELRDDVTWHDGEEFTADDVVFTYTMIASPEYIGVRQDYVDDLVGYEEFSAGDTDEFEGVRAEDDHTVVFEWEEPTVTPQYDTGYYIIPEHVFEDADAGEIEEHPASTDPEEIVGTGPFQMSEYEEGDYYFLEKYEDYWGGEPNLDSVTWEVIDQSVMTGLLDSGDIDAVFEPDGIEPVDLDTVEAMDNINMYQPQDLGYQYMGFKLAHRPSEDVENAVYDVDNYETNEKLEDPRVRQAIAYGVDREAMVEGLIHGSGQVLHAPFPEASWAYDEDAPVKYEYNVEQAQELMEEAGYEDVTDDGYYEDPDGEEYTLNLEYPTGNEPRERAATVIEQNLEEVGIRVDVQSPREFDAHATRVEEDEPDMDLYLMGWSLASGDPDPSAIFGAEAAYNYPRWYSEESEQLMEEATQAPDAFDQEYRQEKYAEWAEHVSEELPMLFLWSMENNFAYTDRLGGVTENPVNMYKNTHEWYVTEE</sequence>
<evidence type="ECO:0000256" key="3">
    <source>
        <dbReference type="ARBA" id="ARBA00022729"/>
    </source>
</evidence>
<dbReference type="RefSeq" id="WP_093074665.1">
    <property type="nucleotide sequence ID" value="NZ_FOGV01000032.1"/>
</dbReference>
<feature type="domain" description="Solute-binding protein family 5" evidence="6">
    <location>
        <begin position="111"/>
        <end position="512"/>
    </location>
</feature>
<dbReference type="InterPro" id="IPR039424">
    <property type="entry name" value="SBP_5"/>
</dbReference>
<accession>A0A1H9WCE9</accession>
<dbReference type="EMBL" id="FOGV01000032">
    <property type="protein sequence ID" value="SES31622.1"/>
    <property type="molecule type" value="Genomic_DNA"/>
</dbReference>
<keyword evidence="2" id="KW-0813">Transport</keyword>
<feature type="signal peptide" evidence="5">
    <location>
        <begin position="1"/>
        <end position="21"/>
    </location>
</feature>
<evidence type="ECO:0000256" key="2">
    <source>
        <dbReference type="ARBA" id="ARBA00022448"/>
    </source>
</evidence>
<dbReference type="Pfam" id="PF00496">
    <property type="entry name" value="SBP_bac_5"/>
    <property type="match status" value="1"/>
</dbReference>
<dbReference type="InterPro" id="IPR000914">
    <property type="entry name" value="SBP_5_dom"/>
</dbReference>
<evidence type="ECO:0000313" key="8">
    <source>
        <dbReference type="Proteomes" id="UP000199318"/>
    </source>
</evidence>
<dbReference type="Proteomes" id="UP000199318">
    <property type="component" value="Unassembled WGS sequence"/>
</dbReference>
<gene>
    <name evidence="7" type="ORF">SAMN05444126_13220</name>
</gene>
<feature type="chain" id="PRO_5011486401" evidence="5">
    <location>
        <begin position="22"/>
        <end position="605"/>
    </location>
</feature>
<protein>
    <submittedName>
        <fullName evidence="7">Peptide/nickel transport system substrate-binding protein</fullName>
    </submittedName>
</protein>
<comment type="similarity">
    <text evidence="1">Belongs to the bacterial solute-binding protein 5 family.</text>
</comment>
<evidence type="ECO:0000256" key="4">
    <source>
        <dbReference type="SAM" id="MobiDB-lite"/>
    </source>
</evidence>
<dbReference type="PANTHER" id="PTHR30290">
    <property type="entry name" value="PERIPLASMIC BINDING COMPONENT OF ABC TRANSPORTER"/>
    <property type="match status" value="1"/>
</dbReference>
<dbReference type="GO" id="GO:1904680">
    <property type="term" value="F:peptide transmembrane transporter activity"/>
    <property type="evidence" value="ECO:0007669"/>
    <property type="project" value="TreeGrafter"/>
</dbReference>
<proteinExistence type="inferred from homology"/>
<reference evidence="8" key="1">
    <citation type="submission" date="2016-10" db="EMBL/GenBank/DDBJ databases">
        <authorList>
            <person name="de Groot N.N."/>
        </authorList>
    </citation>
    <scope>NUCLEOTIDE SEQUENCE [LARGE SCALE GENOMIC DNA]</scope>
    <source>
        <strain evidence="8">10nlg</strain>
    </source>
</reference>
<comment type="caution">
    <text evidence="7">The sequence shown here is derived from an EMBL/GenBank/DDBJ whole genome shotgun (WGS) entry which is preliminary data.</text>
</comment>
<dbReference type="AlphaFoldDB" id="A0A1H9WCE9"/>
<name>A0A1H9WCE9_9BACI</name>
<evidence type="ECO:0000256" key="1">
    <source>
        <dbReference type="ARBA" id="ARBA00005695"/>
    </source>
</evidence>
<evidence type="ECO:0000259" key="6">
    <source>
        <dbReference type="Pfam" id="PF00496"/>
    </source>
</evidence>
<feature type="compositionally biased region" description="Acidic residues" evidence="4">
    <location>
        <begin position="46"/>
        <end position="63"/>
    </location>
</feature>
<dbReference type="Gene3D" id="3.90.76.10">
    <property type="entry name" value="Dipeptide-binding Protein, Domain 1"/>
    <property type="match status" value="1"/>
</dbReference>
<evidence type="ECO:0000256" key="5">
    <source>
        <dbReference type="SAM" id="SignalP"/>
    </source>
</evidence>
<keyword evidence="8" id="KW-1185">Reference proteome</keyword>
<evidence type="ECO:0000313" key="7">
    <source>
        <dbReference type="EMBL" id="SES31622.1"/>
    </source>
</evidence>
<dbReference type="SUPFAM" id="SSF53850">
    <property type="entry name" value="Periplasmic binding protein-like II"/>
    <property type="match status" value="1"/>
</dbReference>
<dbReference type="STRING" id="1464123.SAMN05444126_13220"/>
<dbReference type="GO" id="GO:0043190">
    <property type="term" value="C:ATP-binding cassette (ABC) transporter complex"/>
    <property type="evidence" value="ECO:0007669"/>
    <property type="project" value="InterPro"/>
</dbReference>
<dbReference type="GO" id="GO:0015833">
    <property type="term" value="P:peptide transport"/>
    <property type="evidence" value="ECO:0007669"/>
    <property type="project" value="TreeGrafter"/>
</dbReference>
<dbReference type="Gene3D" id="3.10.105.10">
    <property type="entry name" value="Dipeptide-binding Protein, Domain 3"/>
    <property type="match status" value="1"/>
</dbReference>
<organism evidence="7 8">
    <name type="scientific">Salisediminibacterium halotolerans</name>
    <dbReference type="NCBI Taxonomy" id="517425"/>
    <lineage>
        <taxon>Bacteria</taxon>
        <taxon>Bacillati</taxon>
        <taxon>Bacillota</taxon>
        <taxon>Bacilli</taxon>
        <taxon>Bacillales</taxon>
        <taxon>Bacillaceae</taxon>
        <taxon>Salisediminibacterium</taxon>
    </lineage>
</organism>
<dbReference type="OrthoDB" id="9796817at2"/>
<keyword evidence="3 5" id="KW-0732">Signal</keyword>
<feature type="compositionally biased region" description="Low complexity" evidence="4">
    <location>
        <begin position="33"/>
        <end position="45"/>
    </location>
</feature>
<dbReference type="Gene3D" id="3.40.190.10">
    <property type="entry name" value="Periplasmic binding protein-like II"/>
    <property type="match status" value="1"/>
</dbReference>
<dbReference type="PROSITE" id="PS51257">
    <property type="entry name" value="PROKAR_LIPOPROTEIN"/>
    <property type="match status" value="1"/>
</dbReference>
<dbReference type="GO" id="GO:0042597">
    <property type="term" value="C:periplasmic space"/>
    <property type="evidence" value="ECO:0007669"/>
    <property type="project" value="UniProtKB-ARBA"/>
</dbReference>
<feature type="region of interest" description="Disordered" evidence="4">
    <location>
        <begin position="27"/>
        <end position="64"/>
    </location>
</feature>